<evidence type="ECO:0000313" key="2">
    <source>
        <dbReference type="Proteomes" id="UP000295252"/>
    </source>
</evidence>
<protein>
    <submittedName>
        <fullName evidence="1">Uncharacterized protein</fullName>
    </submittedName>
</protein>
<dbReference type="InParanoid" id="A0A068UL88"/>
<keyword evidence="2" id="KW-1185">Reference proteome</keyword>
<dbReference type="Proteomes" id="UP000295252">
    <property type="component" value="Chromosome I"/>
</dbReference>
<evidence type="ECO:0000313" key="1">
    <source>
        <dbReference type="EMBL" id="CDP09295.1"/>
    </source>
</evidence>
<dbReference type="Gramene" id="CDP09295">
    <property type="protein sequence ID" value="CDP09295"/>
    <property type="gene ID" value="GSCOC_T00028594001"/>
</dbReference>
<name>A0A068UL88_COFCA</name>
<dbReference type="AlphaFoldDB" id="A0A068UL88"/>
<proteinExistence type="predicted"/>
<accession>A0A068UL88</accession>
<dbReference type="OrthoDB" id="10632364at2759"/>
<dbReference type="PhylomeDB" id="A0A068UL88"/>
<dbReference type="EMBL" id="HG739121">
    <property type="protein sequence ID" value="CDP09295.1"/>
    <property type="molecule type" value="Genomic_DNA"/>
</dbReference>
<sequence>MMKEILLCKVNFKNEILLVSFNSTNLNDCGYGRKYCRENAAYIVKN</sequence>
<gene>
    <name evidence="1" type="ORF">GSCOC_T00028594001</name>
</gene>
<reference evidence="2" key="1">
    <citation type="journal article" date="2014" name="Science">
        <title>The coffee genome provides insight into the convergent evolution of caffeine biosynthesis.</title>
        <authorList>
            <person name="Denoeud F."/>
            <person name="Carretero-Paulet L."/>
            <person name="Dereeper A."/>
            <person name="Droc G."/>
            <person name="Guyot R."/>
            <person name="Pietrella M."/>
            <person name="Zheng C."/>
            <person name="Alberti A."/>
            <person name="Anthony F."/>
            <person name="Aprea G."/>
            <person name="Aury J.M."/>
            <person name="Bento P."/>
            <person name="Bernard M."/>
            <person name="Bocs S."/>
            <person name="Campa C."/>
            <person name="Cenci A."/>
            <person name="Combes M.C."/>
            <person name="Crouzillat D."/>
            <person name="Da Silva C."/>
            <person name="Daddiego L."/>
            <person name="De Bellis F."/>
            <person name="Dussert S."/>
            <person name="Garsmeur O."/>
            <person name="Gayraud T."/>
            <person name="Guignon V."/>
            <person name="Jahn K."/>
            <person name="Jamilloux V."/>
            <person name="Joet T."/>
            <person name="Labadie K."/>
            <person name="Lan T."/>
            <person name="Leclercq J."/>
            <person name="Lepelley M."/>
            <person name="Leroy T."/>
            <person name="Li L.T."/>
            <person name="Librado P."/>
            <person name="Lopez L."/>
            <person name="Munoz A."/>
            <person name="Noel B."/>
            <person name="Pallavicini A."/>
            <person name="Perrotta G."/>
            <person name="Poncet V."/>
            <person name="Pot D."/>
            <person name="Priyono X."/>
            <person name="Rigoreau M."/>
            <person name="Rouard M."/>
            <person name="Rozas J."/>
            <person name="Tranchant-Dubreuil C."/>
            <person name="VanBuren R."/>
            <person name="Zhang Q."/>
            <person name="Andrade A.C."/>
            <person name="Argout X."/>
            <person name="Bertrand B."/>
            <person name="de Kochko A."/>
            <person name="Graziosi G."/>
            <person name="Henry R.J."/>
            <person name="Jayarama X."/>
            <person name="Ming R."/>
            <person name="Nagai C."/>
            <person name="Rounsley S."/>
            <person name="Sankoff D."/>
            <person name="Giuliano G."/>
            <person name="Albert V.A."/>
            <person name="Wincker P."/>
            <person name="Lashermes P."/>
        </authorList>
    </citation>
    <scope>NUCLEOTIDE SEQUENCE [LARGE SCALE GENOMIC DNA]</scope>
    <source>
        <strain evidence="2">cv. DH200-94</strain>
    </source>
</reference>
<organism evidence="1 2">
    <name type="scientific">Coffea canephora</name>
    <name type="common">Robusta coffee</name>
    <dbReference type="NCBI Taxonomy" id="49390"/>
    <lineage>
        <taxon>Eukaryota</taxon>
        <taxon>Viridiplantae</taxon>
        <taxon>Streptophyta</taxon>
        <taxon>Embryophyta</taxon>
        <taxon>Tracheophyta</taxon>
        <taxon>Spermatophyta</taxon>
        <taxon>Magnoliopsida</taxon>
        <taxon>eudicotyledons</taxon>
        <taxon>Gunneridae</taxon>
        <taxon>Pentapetalae</taxon>
        <taxon>asterids</taxon>
        <taxon>lamiids</taxon>
        <taxon>Gentianales</taxon>
        <taxon>Rubiaceae</taxon>
        <taxon>Ixoroideae</taxon>
        <taxon>Gardenieae complex</taxon>
        <taxon>Bertiereae - Coffeeae clade</taxon>
        <taxon>Coffeeae</taxon>
        <taxon>Coffea</taxon>
    </lineage>
</organism>